<feature type="binding site" evidence="3">
    <location>
        <position position="92"/>
    </location>
    <ligand>
        <name>a divalent metal cation</name>
        <dbReference type="ChEBI" id="CHEBI:60240"/>
        <label>1</label>
    </ligand>
</feature>
<comment type="caution">
    <text evidence="4">The sequence shown here is derived from an EMBL/GenBank/DDBJ whole genome shotgun (WGS) entry which is preliminary data.</text>
</comment>
<name>A0A9D2P2X2_9FIRM</name>
<gene>
    <name evidence="4" type="ORF">H9756_00420</name>
</gene>
<dbReference type="NCBIfam" id="TIGR00010">
    <property type="entry name" value="YchF/TatD family DNA exonuclease"/>
    <property type="match status" value="1"/>
</dbReference>
<dbReference type="InterPro" id="IPR015991">
    <property type="entry name" value="TatD/YcfH-like"/>
</dbReference>
<dbReference type="EMBL" id="DWWI01000011">
    <property type="protein sequence ID" value="HJC42143.1"/>
    <property type="molecule type" value="Genomic_DNA"/>
</dbReference>
<feature type="binding site" evidence="3">
    <location>
        <position position="152"/>
    </location>
    <ligand>
        <name>a divalent metal cation</name>
        <dbReference type="ChEBI" id="CHEBI:60240"/>
        <label>2</label>
    </ligand>
</feature>
<dbReference type="FunFam" id="3.20.20.140:FF:000005">
    <property type="entry name" value="TatD family hydrolase"/>
    <property type="match status" value="1"/>
</dbReference>
<dbReference type="CDD" id="cd01310">
    <property type="entry name" value="TatD_DNAse"/>
    <property type="match status" value="1"/>
</dbReference>
<feature type="binding site" evidence="3">
    <location>
        <position position="6"/>
    </location>
    <ligand>
        <name>a divalent metal cation</name>
        <dbReference type="ChEBI" id="CHEBI:60240"/>
        <label>1</label>
    </ligand>
</feature>
<dbReference type="InterPro" id="IPR018228">
    <property type="entry name" value="DNase_TatD-rel_CS"/>
</dbReference>
<dbReference type="Gene3D" id="3.20.20.140">
    <property type="entry name" value="Metal-dependent hydrolases"/>
    <property type="match status" value="1"/>
</dbReference>
<dbReference type="PROSITE" id="PS01091">
    <property type="entry name" value="TATD_3"/>
    <property type="match status" value="1"/>
</dbReference>
<dbReference type="PANTHER" id="PTHR46124:SF2">
    <property type="entry name" value="D-AMINOACYL-TRNA DEACYLASE"/>
    <property type="match status" value="1"/>
</dbReference>
<dbReference type="PIRSF" id="PIRSF005902">
    <property type="entry name" value="DNase_TatD"/>
    <property type="match status" value="1"/>
</dbReference>
<evidence type="ECO:0000313" key="4">
    <source>
        <dbReference type="EMBL" id="HJC42143.1"/>
    </source>
</evidence>
<evidence type="ECO:0000256" key="3">
    <source>
        <dbReference type="PIRSR" id="PIRSR005902-1"/>
    </source>
</evidence>
<feature type="binding site" evidence="3">
    <location>
        <position position="128"/>
    </location>
    <ligand>
        <name>a divalent metal cation</name>
        <dbReference type="ChEBI" id="CHEBI:60240"/>
        <label>2</label>
    </ligand>
</feature>
<keyword evidence="2 4" id="KW-0378">Hydrolase</keyword>
<dbReference type="GO" id="GO:0005829">
    <property type="term" value="C:cytosol"/>
    <property type="evidence" value="ECO:0007669"/>
    <property type="project" value="TreeGrafter"/>
</dbReference>
<organism evidence="4 5">
    <name type="scientific">Candidatus Mediterraneibacter gallistercoris</name>
    <dbReference type="NCBI Taxonomy" id="2838671"/>
    <lineage>
        <taxon>Bacteria</taxon>
        <taxon>Bacillati</taxon>
        <taxon>Bacillota</taxon>
        <taxon>Clostridia</taxon>
        <taxon>Lachnospirales</taxon>
        <taxon>Lachnospiraceae</taxon>
        <taxon>Mediterraneibacter</taxon>
    </lineage>
</organism>
<proteinExistence type="predicted"/>
<dbReference type="GO" id="GO:0004536">
    <property type="term" value="F:DNA nuclease activity"/>
    <property type="evidence" value="ECO:0007669"/>
    <property type="project" value="InterPro"/>
</dbReference>
<protein>
    <submittedName>
        <fullName evidence="4">TatD family hydrolase</fullName>
    </submittedName>
</protein>
<dbReference type="Proteomes" id="UP000823895">
    <property type="component" value="Unassembled WGS sequence"/>
</dbReference>
<dbReference type="GO" id="GO:0046872">
    <property type="term" value="F:metal ion binding"/>
    <property type="evidence" value="ECO:0007669"/>
    <property type="project" value="UniProtKB-KW"/>
</dbReference>
<sequence length="257" mass="29484">MIIDTHAHYDDGQFDADRDELLNSMHDGGIGLIVNAGSTLESWEKIRKLTEDYPFIYGAIGIHPDEVGVLTEEHMDEMERLLELEKIVAVGEIGLDYYWDNESHDIQKKWFIRQLEIAREKRLPVIIHSREAAADTMDIMREYAAGMSAVIHCYSYSVEMAKEYVKMGYYIGIGGVVTFKNAKKLKNVVEEIPLTSIVLETDCPYLAPEPYRGKRNSSLYLPYVAEKIAELKGVSEEEVIRQTEENSRILYNLRRKA</sequence>
<keyword evidence="1 3" id="KW-0479">Metal-binding</keyword>
<dbReference type="SUPFAM" id="SSF51556">
    <property type="entry name" value="Metallo-dependent hydrolases"/>
    <property type="match status" value="1"/>
</dbReference>
<evidence type="ECO:0000313" key="5">
    <source>
        <dbReference type="Proteomes" id="UP000823895"/>
    </source>
</evidence>
<reference evidence="4" key="2">
    <citation type="submission" date="2021-04" db="EMBL/GenBank/DDBJ databases">
        <authorList>
            <person name="Gilroy R."/>
        </authorList>
    </citation>
    <scope>NUCLEOTIDE SEQUENCE</scope>
    <source>
        <strain evidence="4">CHK165-2605</strain>
    </source>
</reference>
<feature type="binding site" evidence="3">
    <location>
        <position position="202"/>
    </location>
    <ligand>
        <name>a divalent metal cation</name>
        <dbReference type="ChEBI" id="CHEBI:60240"/>
        <label>1</label>
    </ligand>
</feature>
<feature type="binding site" evidence="3">
    <location>
        <position position="8"/>
    </location>
    <ligand>
        <name>a divalent metal cation</name>
        <dbReference type="ChEBI" id="CHEBI:60240"/>
        <label>1</label>
    </ligand>
</feature>
<dbReference type="InterPro" id="IPR001130">
    <property type="entry name" value="TatD-like"/>
</dbReference>
<evidence type="ECO:0000256" key="1">
    <source>
        <dbReference type="ARBA" id="ARBA00022723"/>
    </source>
</evidence>
<dbReference type="GO" id="GO:0016788">
    <property type="term" value="F:hydrolase activity, acting on ester bonds"/>
    <property type="evidence" value="ECO:0007669"/>
    <property type="project" value="InterPro"/>
</dbReference>
<evidence type="ECO:0000256" key="2">
    <source>
        <dbReference type="ARBA" id="ARBA00022801"/>
    </source>
</evidence>
<reference evidence="4" key="1">
    <citation type="journal article" date="2021" name="PeerJ">
        <title>Extensive microbial diversity within the chicken gut microbiome revealed by metagenomics and culture.</title>
        <authorList>
            <person name="Gilroy R."/>
            <person name="Ravi A."/>
            <person name="Getino M."/>
            <person name="Pursley I."/>
            <person name="Horton D.L."/>
            <person name="Alikhan N.F."/>
            <person name="Baker D."/>
            <person name="Gharbi K."/>
            <person name="Hall N."/>
            <person name="Watson M."/>
            <person name="Adriaenssens E.M."/>
            <person name="Foster-Nyarko E."/>
            <person name="Jarju S."/>
            <person name="Secka A."/>
            <person name="Antonio M."/>
            <person name="Oren A."/>
            <person name="Chaudhuri R.R."/>
            <person name="La Ragione R."/>
            <person name="Hildebrand F."/>
            <person name="Pallen M.J."/>
        </authorList>
    </citation>
    <scope>NUCLEOTIDE SEQUENCE</scope>
    <source>
        <strain evidence="4">CHK165-2605</strain>
    </source>
</reference>
<dbReference type="AlphaFoldDB" id="A0A9D2P2X2"/>
<dbReference type="InterPro" id="IPR032466">
    <property type="entry name" value="Metal_Hydrolase"/>
</dbReference>
<dbReference type="PANTHER" id="PTHR46124">
    <property type="entry name" value="D-AMINOACYL-TRNA DEACYLASE"/>
    <property type="match status" value="1"/>
</dbReference>
<dbReference type="Pfam" id="PF01026">
    <property type="entry name" value="TatD_DNase"/>
    <property type="match status" value="1"/>
</dbReference>
<accession>A0A9D2P2X2</accession>